<keyword evidence="2" id="KW-1185">Reference proteome</keyword>
<sequence length="84" mass="9366">MKGLRFVRRVDGLAYVFVRDGELDGYPDYKRIDGDVWCRRLPDFGWAVCDGSGAVSGRPFEDAGSGDVPPVGVWVSYKGDWSYV</sequence>
<evidence type="ECO:0000313" key="1">
    <source>
        <dbReference type="EMBL" id="BBY27433.1"/>
    </source>
</evidence>
<dbReference type="EMBL" id="AP022588">
    <property type="protein sequence ID" value="BBY27433.1"/>
    <property type="molecule type" value="Genomic_DNA"/>
</dbReference>
<evidence type="ECO:0000313" key="2">
    <source>
        <dbReference type="Proteomes" id="UP000467193"/>
    </source>
</evidence>
<dbReference type="Proteomes" id="UP000467193">
    <property type="component" value="Chromosome"/>
</dbReference>
<protein>
    <submittedName>
        <fullName evidence="1">Uncharacterized protein</fullName>
    </submittedName>
</protein>
<organism evidence="1 2">
    <name type="scientific">Mycolicibacterium sediminis</name>
    <dbReference type="NCBI Taxonomy" id="1286180"/>
    <lineage>
        <taxon>Bacteria</taxon>
        <taxon>Bacillati</taxon>
        <taxon>Actinomycetota</taxon>
        <taxon>Actinomycetes</taxon>
        <taxon>Mycobacteriales</taxon>
        <taxon>Mycobacteriaceae</taxon>
        <taxon>Mycolicibacterium</taxon>
    </lineage>
</organism>
<name>A0A7I7QM79_9MYCO</name>
<reference evidence="1 2" key="1">
    <citation type="journal article" date="2019" name="Emerg. Microbes Infect.">
        <title>Comprehensive subspecies identification of 175 nontuberculous mycobacteria species based on 7547 genomic profiles.</title>
        <authorList>
            <person name="Matsumoto Y."/>
            <person name="Kinjo T."/>
            <person name="Motooka D."/>
            <person name="Nabeya D."/>
            <person name="Jung N."/>
            <person name="Uechi K."/>
            <person name="Horii T."/>
            <person name="Iida T."/>
            <person name="Fujita J."/>
            <person name="Nakamura S."/>
        </authorList>
    </citation>
    <scope>NUCLEOTIDE SEQUENCE [LARGE SCALE GENOMIC DNA]</scope>
    <source>
        <strain evidence="1 2">JCM 17899</strain>
    </source>
</reference>
<gene>
    <name evidence="1" type="ORF">MSEDJ_15290</name>
</gene>
<dbReference type="KEGG" id="msei:MSEDJ_15290"/>
<accession>A0A7I7QM79</accession>
<proteinExistence type="predicted"/>
<dbReference type="AlphaFoldDB" id="A0A7I7QM79"/>